<dbReference type="RefSeq" id="WP_005512570.1">
    <property type="nucleotide sequence ID" value="NZ_AP024181.1"/>
</dbReference>
<dbReference type="EMBL" id="WVDC01000005">
    <property type="protein sequence ID" value="NKW42811.1"/>
    <property type="molecule type" value="Genomic_DNA"/>
</dbReference>
<dbReference type="Proteomes" id="UP000706122">
    <property type="component" value="Unassembled WGS sequence"/>
</dbReference>
<accession>A0A9Q2UUI6</accession>
<dbReference type="AlphaFoldDB" id="A0A9Q2UUI6"/>
<dbReference type="EMBL" id="WUYC01000004">
    <property type="protein sequence ID" value="MBM4715685.1"/>
    <property type="molecule type" value="Genomic_DNA"/>
</dbReference>
<sequence length="81" mass="8584">MTTAALPRRSRGRSGATVDLAGTAWPLYKLEALAAGLLVFVLVLAVTQVLQPAVLTAAGVAVVVWWGRRAMLARQSTTPLR</sequence>
<evidence type="ECO:0000256" key="1">
    <source>
        <dbReference type="SAM" id="Phobius"/>
    </source>
</evidence>
<dbReference type="EMBL" id="WVBC01000002">
    <property type="protein sequence ID" value="NKT77648.1"/>
    <property type="molecule type" value="Genomic_DNA"/>
</dbReference>
<evidence type="ECO:0000313" key="4">
    <source>
        <dbReference type="EMBL" id="NKT77648.1"/>
    </source>
</evidence>
<dbReference type="Proteomes" id="UP000603463">
    <property type="component" value="Unassembled WGS sequence"/>
</dbReference>
<keyword evidence="1" id="KW-0472">Membrane</keyword>
<organism evidence="2 6">
    <name type="scientific">Rhodococcus hoagii</name>
    <name type="common">Corynebacterium equii</name>
    <dbReference type="NCBI Taxonomy" id="43767"/>
    <lineage>
        <taxon>Bacteria</taxon>
        <taxon>Bacillati</taxon>
        <taxon>Actinomycetota</taxon>
        <taxon>Actinomycetes</taxon>
        <taxon>Mycobacteriales</taxon>
        <taxon>Nocardiaceae</taxon>
        <taxon>Prescottella</taxon>
    </lineage>
</organism>
<evidence type="ECO:0000313" key="3">
    <source>
        <dbReference type="EMBL" id="MBM4715685.1"/>
    </source>
</evidence>
<proteinExistence type="predicted"/>
<reference evidence="2" key="1">
    <citation type="submission" date="2019-11" db="EMBL/GenBank/DDBJ databases">
        <title>Spread of Macrolides and rifampicin resistant Rhodococcus equi in clinical isolates in the USA.</title>
        <authorList>
            <person name="Alvarez-Narvaez S."/>
            <person name="Huber L."/>
            <person name="Cohen N.D."/>
            <person name="Slovis N."/>
            <person name="Greiter M."/>
            <person name="Giguere S."/>
            <person name="Hart K."/>
        </authorList>
    </citation>
    <scope>NUCLEOTIDE SEQUENCE</scope>
    <source>
        <strain evidence="2">Lh_17</strain>
        <strain evidence="3">Lh_5</strain>
    </source>
</reference>
<keyword evidence="1" id="KW-1133">Transmembrane helix</keyword>
<evidence type="ECO:0000313" key="2">
    <source>
        <dbReference type="EMBL" id="MBM4564075.1"/>
    </source>
</evidence>
<name>A0A9Q2UUI6_RHOHA</name>
<gene>
    <name evidence="2" type="ORF">GS441_00895</name>
    <name evidence="3" type="ORF">GS551_16040</name>
    <name evidence="4" type="ORF">GS882_05425</name>
    <name evidence="5" type="ORF">GS947_14615</name>
</gene>
<dbReference type="Proteomes" id="UP000808906">
    <property type="component" value="Unassembled WGS sequence"/>
</dbReference>
<evidence type="ECO:0000313" key="6">
    <source>
        <dbReference type="Proteomes" id="UP000808906"/>
    </source>
</evidence>
<keyword evidence="1" id="KW-0812">Transmembrane</keyword>
<protein>
    <submittedName>
        <fullName evidence="2">Uncharacterized protein</fullName>
    </submittedName>
</protein>
<dbReference type="EMBL" id="WUXR01000001">
    <property type="protein sequence ID" value="MBM4564075.1"/>
    <property type="molecule type" value="Genomic_DNA"/>
</dbReference>
<evidence type="ECO:0000313" key="5">
    <source>
        <dbReference type="EMBL" id="NKW42811.1"/>
    </source>
</evidence>
<feature type="transmembrane region" description="Helical" evidence="1">
    <location>
        <begin position="33"/>
        <end position="66"/>
    </location>
</feature>
<dbReference type="Proteomes" id="UP000608063">
    <property type="component" value="Unassembled WGS sequence"/>
</dbReference>
<reference evidence="4" key="2">
    <citation type="journal article" date="2020" name="Environ. Microbiol.">
        <title>The novel and transferable erm(51) gene confers Macrolides, Lincosamides, and Streptogramins B (MLSB) resistance to clonal Rhodococcus equi in the environment.</title>
        <authorList>
            <person name="Huber L."/>
            <person name="Giguere S."/>
            <person name="Slovis N.M."/>
            <person name="Alvarez-Narvaez S."/>
            <person name="Hart K.A."/>
            <person name="Greiter M."/>
            <person name="Morris E.R.A."/>
            <person name="Cohen N.D."/>
        </authorList>
    </citation>
    <scope>NUCLEOTIDE SEQUENCE</scope>
    <source>
        <strain evidence="4">Lh_116_1</strain>
        <strain evidence="5">Lh_16_1</strain>
    </source>
</reference>
<comment type="caution">
    <text evidence="2">The sequence shown here is derived from an EMBL/GenBank/DDBJ whole genome shotgun (WGS) entry which is preliminary data.</text>
</comment>